<feature type="region of interest" description="Disordered" evidence="1">
    <location>
        <begin position="1"/>
        <end position="21"/>
    </location>
</feature>
<proteinExistence type="predicted"/>
<evidence type="ECO:0000313" key="3">
    <source>
        <dbReference type="Proteomes" id="UP000294576"/>
    </source>
</evidence>
<dbReference type="Proteomes" id="UP000294576">
    <property type="component" value="Unassembled WGS sequence"/>
</dbReference>
<comment type="caution">
    <text evidence="2">The sequence shown here is derived from an EMBL/GenBank/DDBJ whole genome shotgun (WGS) entry which is preliminary data.</text>
</comment>
<evidence type="ECO:0000256" key="1">
    <source>
        <dbReference type="SAM" id="MobiDB-lite"/>
    </source>
</evidence>
<accession>A0A4R3Q7S9</accession>
<sequence length="77" mass="8907">MRETRHLCGGHPANRGAAVPASPRTFMGRRFGNYDRIKYELYDARTRTTTHPSFDLPQMINDYDTQASDVREAFSRQ</sequence>
<protein>
    <submittedName>
        <fullName evidence="2">Uncharacterized protein</fullName>
    </submittedName>
</protein>
<evidence type="ECO:0000313" key="2">
    <source>
        <dbReference type="EMBL" id="TCU17403.1"/>
    </source>
</evidence>
<name>A0A4R3Q7S9_RHISU</name>
<dbReference type="EMBL" id="SMBH01000004">
    <property type="protein sequence ID" value="TCU17403.1"/>
    <property type="molecule type" value="Genomic_DNA"/>
</dbReference>
<organism evidence="2 3">
    <name type="scientific">Rhizobium sullae</name>
    <name type="common">Rhizobium hedysari</name>
    <dbReference type="NCBI Taxonomy" id="50338"/>
    <lineage>
        <taxon>Bacteria</taxon>
        <taxon>Pseudomonadati</taxon>
        <taxon>Pseudomonadota</taxon>
        <taxon>Alphaproteobacteria</taxon>
        <taxon>Hyphomicrobiales</taxon>
        <taxon>Rhizobiaceae</taxon>
        <taxon>Rhizobium/Agrobacterium group</taxon>
        <taxon>Rhizobium</taxon>
    </lineage>
</organism>
<gene>
    <name evidence="2" type="ORF">EV132_104432</name>
</gene>
<dbReference type="AlphaFoldDB" id="A0A4R3Q7S9"/>
<reference evidence="2 3" key="1">
    <citation type="submission" date="2019-03" db="EMBL/GenBank/DDBJ databases">
        <title>Genomic Encyclopedia of Type Strains, Phase IV (KMG-V): Genome sequencing to study the core and pangenomes of soil and plant-associated prokaryotes.</title>
        <authorList>
            <person name="Whitman W."/>
        </authorList>
    </citation>
    <scope>NUCLEOTIDE SEQUENCE [LARGE SCALE GENOMIC DNA]</scope>
    <source>
        <strain evidence="2 3">Hc14</strain>
    </source>
</reference>